<dbReference type="InterPro" id="IPR000182">
    <property type="entry name" value="GNAT_dom"/>
</dbReference>
<dbReference type="SUPFAM" id="SSF55729">
    <property type="entry name" value="Acyl-CoA N-acyltransferases (Nat)"/>
    <property type="match status" value="1"/>
</dbReference>
<keyword evidence="2" id="KW-0808">Transferase</keyword>
<dbReference type="Gene3D" id="3.40.630.30">
    <property type="match status" value="1"/>
</dbReference>
<organism evidence="2 3">
    <name type="scientific">Lactobacillus kitasatonis DSM 16761 = JCM 1039</name>
    <dbReference type="NCBI Taxonomy" id="1423767"/>
    <lineage>
        <taxon>Bacteria</taxon>
        <taxon>Bacillati</taxon>
        <taxon>Bacillota</taxon>
        <taxon>Bacilli</taxon>
        <taxon>Lactobacillales</taxon>
        <taxon>Lactobacillaceae</taxon>
        <taxon>Lactobacillus</taxon>
    </lineage>
</organism>
<feature type="domain" description="N-acetyltransferase" evidence="1">
    <location>
        <begin position="21"/>
        <end position="171"/>
    </location>
</feature>
<dbReference type="PATRIC" id="fig|1423767.3.peg.1421"/>
<dbReference type="GO" id="GO:0008999">
    <property type="term" value="F:protein-N-terminal-alanine acetyltransferase activity"/>
    <property type="evidence" value="ECO:0007669"/>
    <property type="project" value="TreeGrafter"/>
</dbReference>
<dbReference type="PANTHER" id="PTHR43441">
    <property type="entry name" value="RIBOSOMAL-PROTEIN-SERINE ACETYLTRANSFERASE"/>
    <property type="match status" value="1"/>
</dbReference>
<dbReference type="InterPro" id="IPR016181">
    <property type="entry name" value="Acyl_CoA_acyltransferase"/>
</dbReference>
<dbReference type="EMBL" id="AZFU01000034">
    <property type="protein sequence ID" value="KRM02983.1"/>
    <property type="molecule type" value="Genomic_DNA"/>
</dbReference>
<dbReference type="Proteomes" id="UP000051307">
    <property type="component" value="Unassembled WGS sequence"/>
</dbReference>
<proteinExistence type="predicted"/>
<accession>A0A0R1VBT7</accession>
<gene>
    <name evidence="2" type="ORF">FC59_GL001368</name>
</gene>
<dbReference type="AlphaFoldDB" id="A0A0R1VBT7"/>
<dbReference type="OrthoDB" id="9784707at2"/>
<sequence length="171" mass="19840">MRSFTLYSFKVNKHSISLVLPETWQAPALFEQLKKNHKQFSKYLKWANNIDTVQKEVNSIKIFQQKMVDGTNFNLVILIDGNPAGMIDLHHLTHESGEVGYWLSSDYQHLGIMTKCVEFLSDYSFVQLKLEYLLLRTAQDNLASQNVALRTGFKYEKDDELGMKVFKKSIK</sequence>
<dbReference type="GO" id="GO:1990189">
    <property type="term" value="F:protein N-terminal-serine acetyltransferase activity"/>
    <property type="evidence" value="ECO:0007669"/>
    <property type="project" value="TreeGrafter"/>
</dbReference>
<dbReference type="eggNOG" id="COG1670">
    <property type="taxonomic scope" value="Bacteria"/>
</dbReference>
<evidence type="ECO:0000313" key="3">
    <source>
        <dbReference type="Proteomes" id="UP000051307"/>
    </source>
</evidence>
<evidence type="ECO:0000313" key="2">
    <source>
        <dbReference type="EMBL" id="KRM02983.1"/>
    </source>
</evidence>
<dbReference type="GO" id="GO:0005737">
    <property type="term" value="C:cytoplasm"/>
    <property type="evidence" value="ECO:0007669"/>
    <property type="project" value="TreeGrafter"/>
</dbReference>
<reference evidence="2 3" key="1">
    <citation type="journal article" date="2015" name="Genome Announc.">
        <title>Expanding the biotechnology potential of lactobacilli through comparative genomics of 213 strains and associated genera.</title>
        <authorList>
            <person name="Sun Z."/>
            <person name="Harris H.M."/>
            <person name="McCann A."/>
            <person name="Guo C."/>
            <person name="Argimon S."/>
            <person name="Zhang W."/>
            <person name="Yang X."/>
            <person name="Jeffery I.B."/>
            <person name="Cooney J.C."/>
            <person name="Kagawa T.F."/>
            <person name="Liu W."/>
            <person name="Song Y."/>
            <person name="Salvetti E."/>
            <person name="Wrobel A."/>
            <person name="Rasinkangas P."/>
            <person name="Parkhill J."/>
            <person name="Rea M.C."/>
            <person name="O'Sullivan O."/>
            <person name="Ritari J."/>
            <person name="Douillard F.P."/>
            <person name="Paul Ross R."/>
            <person name="Yang R."/>
            <person name="Briner A.E."/>
            <person name="Felis G.E."/>
            <person name="de Vos W.M."/>
            <person name="Barrangou R."/>
            <person name="Klaenhammer T.R."/>
            <person name="Caufield P.W."/>
            <person name="Cui Y."/>
            <person name="Zhang H."/>
            <person name="O'Toole P.W."/>
        </authorList>
    </citation>
    <scope>NUCLEOTIDE SEQUENCE [LARGE SCALE GENOMIC DNA]</scope>
    <source>
        <strain evidence="2 3">DSM 16761</strain>
    </source>
</reference>
<dbReference type="InterPro" id="IPR051908">
    <property type="entry name" value="Ribosomal_N-acetyltransferase"/>
</dbReference>
<name>A0A0R1VBT7_9LACO</name>
<dbReference type="PROSITE" id="PS51186">
    <property type="entry name" value="GNAT"/>
    <property type="match status" value="1"/>
</dbReference>
<comment type="caution">
    <text evidence="2">The sequence shown here is derived from an EMBL/GenBank/DDBJ whole genome shotgun (WGS) entry which is preliminary data.</text>
</comment>
<dbReference type="Pfam" id="PF13302">
    <property type="entry name" value="Acetyltransf_3"/>
    <property type="match status" value="1"/>
</dbReference>
<evidence type="ECO:0000259" key="1">
    <source>
        <dbReference type="PROSITE" id="PS51186"/>
    </source>
</evidence>
<dbReference type="RefSeq" id="WP_025014577.1">
    <property type="nucleotide sequence ID" value="NZ_AZFU01000034.1"/>
</dbReference>
<dbReference type="PANTHER" id="PTHR43441:SF11">
    <property type="entry name" value="RIBOSOMAL-PROTEIN-SERINE ACETYLTRANSFERASE"/>
    <property type="match status" value="1"/>
</dbReference>
<protein>
    <submittedName>
        <fullName evidence="2">Ribosomal-protein-serine N-acetyltransferase</fullName>
    </submittedName>
</protein>